<evidence type="ECO:0000256" key="2">
    <source>
        <dbReference type="ARBA" id="ARBA00018026"/>
    </source>
</evidence>
<dbReference type="GO" id="GO:0051082">
    <property type="term" value="F:unfolded protein binding"/>
    <property type="evidence" value="ECO:0007669"/>
    <property type="project" value="InterPro"/>
</dbReference>
<dbReference type="InterPro" id="IPR005632">
    <property type="entry name" value="Chaperone_Skp"/>
</dbReference>
<dbReference type="RefSeq" id="WP_115955884.1">
    <property type="nucleotide sequence ID" value="NZ_CP028374.1"/>
</dbReference>
<dbReference type="Pfam" id="PF03938">
    <property type="entry name" value="OmpH"/>
    <property type="match status" value="1"/>
</dbReference>
<evidence type="ECO:0000256" key="3">
    <source>
        <dbReference type="ARBA" id="ARBA00022729"/>
    </source>
</evidence>
<dbReference type="SMART" id="SM00935">
    <property type="entry name" value="OmpH"/>
    <property type="match status" value="1"/>
</dbReference>
<keyword evidence="5" id="KW-1185">Reference proteome</keyword>
<accession>A0A346DZ90</accession>
<dbReference type="PANTHER" id="PTHR35089:SF1">
    <property type="entry name" value="CHAPERONE PROTEIN SKP"/>
    <property type="match status" value="1"/>
</dbReference>
<comment type="similarity">
    <text evidence="1">Belongs to the Skp family.</text>
</comment>
<dbReference type="EMBL" id="CP028374">
    <property type="protein sequence ID" value="AXN02045.1"/>
    <property type="molecule type" value="Genomic_DNA"/>
</dbReference>
<sequence>MKYFIRVLFFLFFLFFYENVFSFDKIAIVNINNVFNNLSKFYGIEKILNKEFNQRAISLQEQELKLQYKINTFQRNKLTMRPNMIKKIEKEINDEHNNFLLKAKNFEKDNKNRQLEERNKILIKIKDIVSEIATIQGYNLIIDSSIVIYSNKIKNITNEVLKQIK</sequence>
<name>A0A346DZ90_9ENTR</name>
<keyword evidence="3" id="KW-0732">Signal</keyword>
<dbReference type="Gene3D" id="3.30.910.20">
    <property type="entry name" value="Skp domain"/>
    <property type="match status" value="1"/>
</dbReference>
<proteinExistence type="inferred from homology"/>
<dbReference type="AlphaFoldDB" id="A0A346DZ90"/>
<organism evidence="4 5">
    <name type="scientific">Candidatus Purcelliella pentastirinorum</name>
    <dbReference type="NCBI Taxonomy" id="472834"/>
    <lineage>
        <taxon>Bacteria</taxon>
        <taxon>Pseudomonadati</taxon>
        <taxon>Pseudomonadota</taxon>
        <taxon>Gammaproteobacteria</taxon>
        <taxon>Enterobacterales</taxon>
        <taxon>Enterobacteriaceae</taxon>
        <taxon>Candidatus Purcelliella</taxon>
    </lineage>
</organism>
<dbReference type="OrthoDB" id="7061584at2"/>
<dbReference type="KEGG" id="ppet:C9I82_067"/>
<dbReference type="InterPro" id="IPR024930">
    <property type="entry name" value="Skp_dom_sf"/>
</dbReference>
<protein>
    <recommendedName>
        <fullName evidence="2">Chaperone protein Skp</fullName>
    </recommendedName>
</protein>
<dbReference type="GO" id="GO:0005829">
    <property type="term" value="C:cytosol"/>
    <property type="evidence" value="ECO:0007669"/>
    <property type="project" value="TreeGrafter"/>
</dbReference>
<gene>
    <name evidence="4" type="ORF">C9I82_067</name>
</gene>
<evidence type="ECO:0000313" key="5">
    <source>
        <dbReference type="Proteomes" id="UP000256856"/>
    </source>
</evidence>
<reference evidence="4 5" key="1">
    <citation type="submission" date="2018-03" db="EMBL/GenBank/DDBJ databases">
        <title>A parallel universe: an anciently diverged bacterial symbiosis in a Hawaiian planthopper (Hemiptera: Cixiidae) reveals rearranged nutritional responsibilities.</title>
        <authorList>
            <person name="Bennett G."/>
            <person name="Mao M."/>
        </authorList>
    </citation>
    <scope>NUCLEOTIDE SEQUENCE [LARGE SCALE GENOMIC DNA]</scope>
    <source>
        <strain evidence="4 5">OLIH</strain>
    </source>
</reference>
<evidence type="ECO:0000313" key="4">
    <source>
        <dbReference type="EMBL" id="AXN02045.1"/>
    </source>
</evidence>
<dbReference type="Proteomes" id="UP000256856">
    <property type="component" value="Chromosome"/>
</dbReference>
<evidence type="ECO:0000256" key="1">
    <source>
        <dbReference type="ARBA" id="ARBA00009091"/>
    </source>
</evidence>
<dbReference type="PANTHER" id="PTHR35089">
    <property type="entry name" value="CHAPERONE PROTEIN SKP"/>
    <property type="match status" value="1"/>
</dbReference>
<dbReference type="SUPFAM" id="SSF111384">
    <property type="entry name" value="OmpH-like"/>
    <property type="match status" value="1"/>
</dbReference>
<dbReference type="GO" id="GO:0050821">
    <property type="term" value="P:protein stabilization"/>
    <property type="evidence" value="ECO:0007669"/>
    <property type="project" value="TreeGrafter"/>
</dbReference>